<keyword evidence="3" id="KW-1185">Reference proteome</keyword>
<proteinExistence type="predicted"/>
<dbReference type="Proteomes" id="UP001207930">
    <property type="component" value="Unassembled WGS sequence"/>
</dbReference>
<comment type="caution">
    <text evidence="2">The sequence shown here is derived from an EMBL/GenBank/DDBJ whole genome shotgun (WGS) entry which is preliminary data.</text>
</comment>
<organism evidence="2 3">
    <name type="scientific">Luteolibacter flavescens</name>
    <dbReference type="NCBI Taxonomy" id="1859460"/>
    <lineage>
        <taxon>Bacteria</taxon>
        <taxon>Pseudomonadati</taxon>
        <taxon>Verrucomicrobiota</taxon>
        <taxon>Verrucomicrobiia</taxon>
        <taxon>Verrucomicrobiales</taxon>
        <taxon>Verrucomicrobiaceae</taxon>
        <taxon>Luteolibacter</taxon>
    </lineage>
</organism>
<evidence type="ECO:0000313" key="2">
    <source>
        <dbReference type="EMBL" id="MCW1884861.1"/>
    </source>
</evidence>
<reference evidence="2 3" key="1">
    <citation type="submission" date="2022-10" db="EMBL/GenBank/DDBJ databases">
        <title>Luteolibacter flavescens strain MCCC 1K03193, whole genome shotgun sequencing project.</title>
        <authorList>
            <person name="Zhao G."/>
            <person name="Shen L."/>
        </authorList>
    </citation>
    <scope>NUCLEOTIDE SEQUENCE [LARGE SCALE GENOMIC DNA]</scope>
    <source>
        <strain evidence="2 3">MCCC 1K03193</strain>
    </source>
</reference>
<dbReference type="RefSeq" id="WP_264500818.1">
    <property type="nucleotide sequence ID" value="NZ_JAPDDS010000004.1"/>
</dbReference>
<evidence type="ECO:0000313" key="3">
    <source>
        <dbReference type="Proteomes" id="UP001207930"/>
    </source>
</evidence>
<feature type="compositionally biased region" description="Basic and acidic residues" evidence="1">
    <location>
        <begin position="253"/>
        <end position="265"/>
    </location>
</feature>
<feature type="region of interest" description="Disordered" evidence="1">
    <location>
        <begin position="227"/>
        <end position="265"/>
    </location>
</feature>
<protein>
    <submittedName>
        <fullName evidence="2">Uncharacterized protein</fullName>
    </submittedName>
</protein>
<accession>A0ABT3FMR3</accession>
<name>A0ABT3FMR3_9BACT</name>
<gene>
    <name evidence="2" type="ORF">OKA04_08985</name>
</gene>
<dbReference type="EMBL" id="JAPDDS010000004">
    <property type="protein sequence ID" value="MCW1884861.1"/>
    <property type="molecule type" value="Genomic_DNA"/>
</dbReference>
<evidence type="ECO:0000256" key="1">
    <source>
        <dbReference type="SAM" id="MobiDB-lite"/>
    </source>
</evidence>
<sequence length="265" mass="28482">MKNQMHGLIYSLAIANFATITGVADPAPDAGSDSSVSHYVDEPKPLKGELMTDLGLKVKPPEGWSPPLVPQEDWPDVAAPTTFNQAFETPDKIWRIDGGFLASFDAGEFGGALFFSQHGAKRWTKVVDAHVTHLERFEGDTYLVAGGLAHLSITEGKAYLLSRSNTGRWRSKVVFATEVGVPFILGTTFTEPIGEAKTEKLIVIALYSGWGKKALFGLSQHGAVHYLGDRPEQNGGGHGDAERPAAPSGPEPGHGDPRHQSEPSE</sequence>